<dbReference type="Gene3D" id="3.40.50.850">
    <property type="entry name" value="Isochorismatase-like"/>
    <property type="match status" value="1"/>
</dbReference>
<protein>
    <submittedName>
        <fullName evidence="3">Nicotinamidase-related amidase</fullName>
    </submittedName>
</protein>
<name>A0A7X0IU18_9HYPH</name>
<organism evidence="3 4">
    <name type="scientific">Rhizobium lusitanum</name>
    <dbReference type="NCBI Taxonomy" id="293958"/>
    <lineage>
        <taxon>Bacteria</taxon>
        <taxon>Pseudomonadati</taxon>
        <taxon>Pseudomonadota</taxon>
        <taxon>Alphaproteobacteria</taxon>
        <taxon>Hyphomicrobiales</taxon>
        <taxon>Rhizobiaceae</taxon>
        <taxon>Rhizobium/Agrobacterium group</taxon>
        <taxon>Rhizobium</taxon>
    </lineage>
</organism>
<dbReference type="InterPro" id="IPR050272">
    <property type="entry name" value="Isochorismatase-like_hydrls"/>
</dbReference>
<dbReference type="PANTHER" id="PTHR43540:SF15">
    <property type="entry name" value="BLR5631 PROTEIN"/>
    <property type="match status" value="1"/>
</dbReference>
<dbReference type="SUPFAM" id="SSF52499">
    <property type="entry name" value="Isochorismatase-like hydrolases"/>
    <property type="match status" value="1"/>
</dbReference>
<evidence type="ECO:0000313" key="4">
    <source>
        <dbReference type="Proteomes" id="UP000565576"/>
    </source>
</evidence>
<dbReference type="GO" id="GO:0016787">
    <property type="term" value="F:hydrolase activity"/>
    <property type="evidence" value="ECO:0007669"/>
    <property type="project" value="UniProtKB-KW"/>
</dbReference>
<gene>
    <name evidence="3" type="ORF">GGD46_004384</name>
</gene>
<dbReference type="PANTHER" id="PTHR43540">
    <property type="entry name" value="PEROXYUREIDOACRYLATE/UREIDOACRYLATE AMIDOHYDROLASE-RELATED"/>
    <property type="match status" value="1"/>
</dbReference>
<sequence length="205" mass="21730">MTTLPKTLLQIAGASLTPSPLDRSALILIDHQLEYVTGAIPLSGIEAAIAEAAKLLDLARTYHVPVFHVVHHGRPGAAAFDPQGPYTAIMPELLPIENEKVVIKSLPNAFAGTNLHHLIQEVGRKELIIAGFATHMCVSTTTRAALDLGYRNTVVANATASRDLPLVDGKGVIPAEIVRQTALAELADRFAIIVPDTATLSGRGV</sequence>
<evidence type="ECO:0000256" key="1">
    <source>
        <dbReference type="ARBA" id="ARBA00022801"/>
    </source>
</evidence>
<proteinExistence type="predicted"/>
<dbReference type="AlphaFoldDB" id="A0A7X0IU18"/>
<accession>A0A7X0IU18</accession>
<dbReference type="RefSeq" id="WP_184707604.1">
    <property type="nucleotide sequence ID" value="NZ_JACHBG010000011.1"/>
</dbReference>
<dbReference type="EMBL" id="JACHBG010000011">
    <property type="protein sequence ID" value="MBB6487084.1"/>
    <property type="molecule type" value="Genomic_DNA"/>
</dbReference>
<keyword evidence="1" id="KW-0378">Hydrolase</keyword>
<comment type="caution">
    <text evidence="3">The sequence shown here is derived from an EMBL/GenBank/DDBJ whole genome shotgun (WGS) entry which is preliminary data.</text>
</comment>
<reference evidence="3 4" key="1">
    <citation type="submission" date="2020-08" db="EMBL/GenBank/DDBJ databases">
        <title>Genomic Encyclopedia of Type Strains, Phase IV (KMG-V): Genome sequencing to study the core and pangenomes of soil and plant-associated prokaryotes.</title>
        <authorList>
            <person name="Whitman W."/>
        </authorList>
    </citation>
    <scope>NUCLEOTIDE SEQUENCE [LARGE SCALE GENOMIC DNA]</scope>
    <source>
        <strain evidence="3 4">SEMIA 4060</strain>
    </source>
</reference>
<feature type="domain" description="Isochorismatase-like" evidence="2">
    <location>
        <begin position="24"/>
        <end position="192"/>
    </location>
</feature>
<dbReference type="InterPro" id="IPR000868">
    <property type="entry name" value="Isochorismatase-like_dom"/>
</dbReference>
<dbReference type="InterPro" id="IPR036380">
    <property type="entry name" value="Isochorismatase-like_sf"/>
</dbReference>
<dbReference type="Pfam" id="PF00857">
    <property type="entry name" value="Isochorismatase"/>
    <property type="match status" value="1"/>
</dbReference>
<evidence type="ECO:0000259" key="2">
    <source>
        <dbReference type="Pfam" id="PF00857"/>
    </source>
</evidence>
<dbReference type="Proteomes" id="UP000565576">
    <property type="component" value="Unassembled WGS sequence"/>
</dbReference>
<evidence type="ECO:0000313" key="3">
    <source>
        <dbReference type="EMBL" id="MBB6487084.1"/>
    </source>
</evidence>